<keyword evidence="3" id="KW-1185">Reference proteome</keyword>
<dbReference type="InterPro" id="IPR026870">
    <property type="entry name" value="Zinc_ribbon_dom"/>
</dbReference>
<organism evidence="2 3">
    <name type="scientific">Blastochloris sulfoviridis</name>
    <dbReference type="NCBI Taxonomy" id="50712"/>
    <lineage>
        <taxon>Bacteria</taxon>
        <taxon>Pseudomonadati</taxon>
        <taxon>Pseudomonadota</taxon>
        <taxon>Alphaproteobacteria</taxon>
        <taxon>Hyphomicrobiales</taxon>
        <taxon>Blastochloridaceae</taxon>
        <taxon>Blastochloris</taxon>
    </lineage>
</organism>
<dbReference type="RefSeq" id="WP_150098791.1">
    <property type="nucleotide sequence ID" value="NZ_VWPL01000046.1"/>
</dbReference>
<dbReference type="Proteomes" id="UP000323886">
    <property type="component" value="Unassembled WGS sequence"/>
</dbReference>
<evidence type="ECO:0000259" key="1">
    <source>
        <dbReference type="Pfam" id="PF13240"/>
    </source>
</evidence>
<gene>
    <name evidence="2" type="ORF">F1193_15920</name>
</gene>
<comment type="caution">
    <text evidence="2">The sequence shown here is derived from an EMBL/GenBank/DDBJ whole genome shotgun (WGS) entry which is preliminary data.</text>
</comment>
<accession>A0A5M6HJQ5</accession>
<feature type="domain" description="Zinc-ribbon" evidence="1">
    <location>
        <begin position="72"/>
        <end position="91"/>
    </location>
</feature>
<dbReference type="AlphaFoldDB" id="A0A5M6HJQ5"/>
<reference evidence="2 3" key="1">
    <citation type="submission" date="2019-09" db="EMBL/GenBank/DDBJ databases">
        <title>Draft Whole-Genome sequence of Blastochloris sulfoviridis DSM 729.</title>
        <authorList>
            <person name="Meyer T.E."/>
            <person name="Kyndt J.A."/>
        </authorList>
    </citation>
    <scope>NUCLEOTIDE SEQUENCE [LARGE SCALE GENOMIC DNA]</scope>
    <source>
        <strain evidence="2 3">DSM 729</strain>
    </source>
</reference>
<evidence type="ECO:0000313" key="2">
    <source>
        <dbReference type="EMBL" id="KAA5595975.1"/>
    </source>
</evidence>
<proteinExistence type="predicted"/>
<dbReference type="EMBL" id="VWPL01000046">
    <property type="protein sequence ID" value="KAA5595975.1"/>
    <property type="molecule type" value="Genomic_DNA"/>
</dbReference>
<dbReference type="OrthoDB" id="9803459at2"/>
<sequence>MKLLDMLAKLGILRYGKKAAVYRSGSERPVEFLMDDVFDAKRDLTTREDLRDIVDTIRGKDTPSPAERPATCPACGADLPPAARYCPRCGKRS</sequence>
<evidence type="ECO:0000313" key="3">
    <source>
        <dbReference type="Proteomes" id="UP000323886"/>
    </source>
</evidence>
<name>A0A5M6HJQ5_9HYPH</name>
<dbReference type="Pfam" id="PF13240">
    <property type="entry name" value="Zn_Ribbon_1"/>
    <property type="match status" value="1"/>
</dbReference>
<protein>
    <submittedName>
        <fullName evidence="2">Zinc ribbon domain-containing protein</fullName>
    </submittedName>
</protein>